<organism evidence="1 2">
    <name type="scientific">Manihot esculenta</name>
    <name type="common">Cassava</name>
    <name type="synonym">Jatropha manihot</name>
    <dbReference type="NCBI Taxonomy" id="3983"/>
    <lineage>
        <taxon>Eukaryota</taxon>
        <taxon>Viridiplantae</taxon>
        <taxon>Streptophyta</taxon>
        <taxon>Embryophyta</taxon>
        <taxon>Tracheophyta</taxon>
        <taxon>Spermatophyta</taxon>
        <taxon>Magnoliopsida</taxon>
        <taxon>eudicotyledons</taxon>
        <taxon>Gunneridae</taxon>
        <taxon>Pentapetalae</taxon>
        <taxon>rosids</taxon>
        <taxon>fabids</taxon>
        <taxon>Malpighiales</taxon>
        <taxon>Euphorbiaceae</taxon>
        <taxon>Crotonoideae</taxon>
        <taxon>Manihoteae</taxon>
        <taxon>Manihot</taxon>
    </lineage>
</organism>
<reference evidence="2" key="1">
    <citation type="journal article" date="2016" name="Nat. Biotechnol.">
        <title>Sequencing wild and cultivated cassava and related species reveals extensive interspecific hybridization and genetic diversity.</title>
        <authorList>
            <person name="Bredeson J.V."/>
            <person name="Lyons J.B."/>
            <person name="Prochnik S.E."/>
            <person name="Wu G.A."/>
            <person name="Ha C.M."/>
            <person name="Edsinger-Gonzales E."/>
            <person name="Grimwood J."/>
            <person name="Schmutz J."/>
            <person name="Rabbi I.Y."/>
            <person name="Egesi C."/>
            <person name="Nauluvula P."/>
            <person name="Lebot V."/>
            <person name="Ndunguru J."/>
            <person name="Mkamilo G."/>
            <person name="Bart R.S."/>
            <person name="Setter T.L."/>
            <person name="Gleadow R.M."/>
            <person name="Kulakow P."/>
            <person name="Ferguson M.E."/>
            <person name="Rounsley S."/>
            <person name="Rokhsar D.S."/>
        </authorList>
    </citation>
    <scope>NUCLEOTIDE SEQUENCE [LARGE SCALE GENOMIC DNA]</scope>
    <source>
        <strain evidence="2">cv. AM560-2</strain>
    </source>
</reference>
<gene>
    <name evidence="1" type="ORF">MANES_01G228750v8</name>
</gene>
<name>A0ACB7IH59_MANES</name>
<protein>
    <submittedName>
        <fullName evidence="1">Uncharacterized protein</fullName>
    </submittedName>
</protein>
<dbReference type="Proteomes" id="UP000091857">
    <property type="component" value="Chromosome 1"/>
</dbReference>
<proteinExistence type="predicted"/>
<evidence type="ECO:0000313" key="1">
    <source>
        <dbReference type="EMBL" id="KAG8663605.1"/>
    </source>
</evidence>
<comment type="caution">
    <text evidence="1">The sequence shown here is derived from an EMBL/GenBank/DDBJ whole genome shotgun (WGS) entry which is preliminary data.</text>
</comment>
<dbReference type="EMBL" id="CM004387">
    <property type="protein sequence ID" value="KAG8663605.1"/>
    <property type="molecule type" value="Genomic_DNA"/>
</dbReference>
<evidence type="ECO:0000313" key="2">
    <source>
        <dbReference type="Proteomes" id="UP000091857"/>
    </source>
</evidence>
<keyword evidence="2" id="KW-1185">Reference proteome</keyword>
<accession>A0ACB7IH59</accession>
<sequence>MERKSILFLISIFFCILSFSMEATRAESDTIASAPLPAPGPSPHLFVQMESLQSWQLHARRLLLSSPNRLVS</sequence>